<gene>
    <name evidence="5" type="ORF">AB675_1502</name>
</gene>
<dbReference type="PRINTS" id="PR00081">
    <property type="entry name" value="GDHRDH"/>
</dbReference>
<comment type="similarity">
    <text evidence="1 4">Belongs to the short-chain dehydrogenases/reductases (SDR) family.</text>
</comment>
<dbReference type="AlphaFoldDB" id="A0A0N1H710"/>
<comment type="caution">
    <text evidence="5">The sequence shown here is derived from an EMBL/GenBank/DDBJ whole genome shotgun (WGS) entry which is preliminary data.</text>
</comment>
<evidence type="ECO:0000256" key="1">
    <source>
        <dbReference type="ARBA" id="ARBA00006484"/>
    </source>
</evidence>
<dbReference type="GeneID" id="28733279"/>
<dbReference type="PANTHER" id="PTHR43976:SF16">
    <property type="entry name" value="SHORT-CHAIN DEHYDROGENASE_REDUCTASE FAMILY PROTEIN"/>
    <property type="match status" value="1"/>
</dbReference>
<evidence type="ECO:0000256" key="3">
    <source>
        <dbReference type="ARBA" id="ARBA00023002"/>
    </source>
</evidence>
<dbReference type="InterPro" id="IPR036291">
    <property type="entry name" value="NAD(P)-bd_dom_sf"/>
</dbReference>
<dbReference type="Gene3D" id="3.40.50.720">
    <property type="entry name" value="NAD(P)-binding Rossmann-like Domain"/>
    <property type="match status" value="1"/>
</dbReference>
<name>A0A0N1H710_9EURO</name>
<evidence type="ECO:0000313" key="5">
    <source>
        <dbReference type="EMBL" id="KPI37304.1"/>
    </source>
</evidence>
<proteinExistence type="inferred from homology"/>
<keyword evidence="6" id="KW-1185">Reference proteome</keyword>
<dbReference type="SUPFAM" id="SSF51735">
    <property type="entry name" value="NAD(P)-binding Rossmann-fold domains"/>
    <property type="match status" value="1"/>
</dbReference>
<accession>A0A0N1H710</accession>
<dbReference type="InterPro" id="IPR002347">
    <property type="entry name" value="SDR_fam"/>
</dbReference>
<sequence length="290" mass="31275">MLPNDAVWLITGCSTGLGAALAHALVDSDLFAKSSHRLVATARSLSGLQHLPQDHPRVLLVSLDVTSPPSITTAVENTVRHFGHIDVLINNAGINTFAPAETIPLARAEEIMDTNFWGPVKLTRLVLPLMRASSSATTNEGCRPLIATVSSMGGRLGAAAHATYCASKWAIEGWMESLRAELEDDWRIRLCLLEVGGVRTEYAVKSNTGGFDTLGGVYGPDSKVAKVVEYVNDPQHQHGWLSAEDVAGTAVKLFGGKDELPFRMVLGKDAYAAIAAADEEKRKELQDWME</sequence>
<dbReference type="Pfam" id="PF00106">
    <property type="entry name" value="adh_short"/>
    <property type="match status" value="1"/>
</dbReference>
<dbReference type="PANTHER" id="PTHR43976">
    <property type="entry name" value="SHORT CHAIN DEHYDROGENASE"/>
    <property type="match status" value="1"/>
</dbReference>
<evidence type="ECO:0000313" key="6">
    <source>
        <dbReference type="Proteomes" id="UP000038010"/>
    </source>
</evidence>
<dbReference type="VEuPathDB" id="FungiDB:AB675_1502"/>
<dbReference type="InterPro" id="IPR020904">
    <property type="entry name" value="Sc_DH/Rdtase_CS"/>
</dbReference>
<dbReference type="RefSeq" id="XP_017997267.1">
    <property type="nucleotide sequence ID" value="XM_018141399.1"/>
</dbReference>
<organism evidence="5 6">
    <name type="scientific">Cyphellophora attinorum</name>
    <dbReference type="NCBI Taxonomy" id="1664694"/>
    <lineage>
        <taxon>Eukaryota</taxon>
        <taxon>Fungi</taxon>
        <taxon>Dikarya</taxon>
        <taxon>Ascomycota</taxon>
        <taxon>Pezizomycotina</taxon>
        <taxon>Eurotiomycetes</taxon>
        <taxon>Chaetothyriomycetidae</taxon>
        <taxon>Chaetothyriales</taxon>
        <taxon>Cyphellophoraceae</taxon>
        <taxon>Cyphellophora</taxon>
    </lineage>
</organism>
<dbReference type="PROSITE" id="PS00061">
    <property type="entry name" value="ADH_SHORT"/>
    <property type="match status" value="1"/>
</dbReference>
<dbReference type="Proteomes" id="UP000038010">
    <property type="component" value="Unassembled WGS sequence"/>
</dbReference>
<dbReference type="InterPro" id="IPR051911">
    <property type="entry name" value="SDR_oxidoreductase"/>
</dbReference>
<keyword evidence="2" id="KW-0521">NADP</keyword>
<dbReference type="EMBL" id="LFJN01000025">
    <property type="protein sequence ID" value="KPI37304.1"/>
    <property type="molecule type" value="Genomic_DNA"/>
</dbReference>
<keyword evidence="3" id="KW-0560">Oxidoreductase</keyword>
<dbReference type="OrthoDB" id="1274115at2759"/>
<evidence type="ECO:0000256" key="4">
    <source>
        <dbReference type="RuleBase" id="RU000363"/>
    </source>
</evidence>
<dbReference type="GO" id="GO:0016491">
    <property type="term" value="F:oxidoreductase activity"/>
    <property type="evidence" value="ECO:0007669"/>
    <property type="project" value="UniProtKB-KW"/>
</dbReference>
<dbReference type="PRINTS" id="PR00080">
    <property type="entry name" value="SDRFAMILY"/>
</dbReference>
<reference evidence="5 6" key="1">
    <citation type="submission" date="2015-06" db="EMBL/GenBank/DDBJ databases">
        <title>Draft genome of the ant-associated black yeast Phialophora attae CBS 131958.</title>
        <authorList>
            <person name="Moreno L.F."/>
            <person name="Stielow B.J."/>
            <person name="de Hoog S."/>
            <person name="Vicente V.A."/>
            <person name="Weiss V.A."/>
            <person name="de Vries M."/>
            <person name="Cruz L.M."/>
            <person name="Souza E.M."/>
        </authorList>
    </citation>
    <scope>NUCLEOTIDE SEQUENCE [LARGE SCALE GENOMIC DNA]</scope>
    <source>
        <strain evidence="5 6">CBS 131958</strain>
    </source>
</reference>
<dbReference type="STRING" id="1664694.A0A0N1H710"/>
<evidence type="ECO:0000256" key="2">
    <source>
        <dbReference type="ARBA" id="ARBA00022857"/>
    </source>
</evidence>
<protein>
    <submittedName>
        <fullName evidence="5">Putative oxido</fullName>
    </submittedName>
</protein>